<dbReference type="EMBL" id="CAKKLH010000301">
    <property type="protein sequence ID" value="CAH0110190.1"/>
    <property type="molecule type" value="Genomic_DNA"/>
</dbReference>
<keyword evidence="6" id="KW-1185">Reference proteome</keyword>
<dbReference type="Gene3D" id="2.60.40.10">
    <property type="entry name" value="Immunoglobulins"/>
    <property type="match status" value="1"/>
</dbReference>
<feature type="compositionally biased region" description="Low complexity" evidence="1">
    <location>
        <begin position="982"/>
        <end position="991"/>
    </location>
</feature>
<dbReference type="AlphaFoldDB" id="A0A8J2S6A9"/>
<dbReference type="OrthoDB" id="687730at2759"/>
<evidence type="ECO:0000313" key="5">
    <source>
        <dbReference type="EMBL" id="CAH0110190.1"/>
    </source>
</evidence>
<protein>
    <recommendedName>
        <fullName evidence="4">Calcium-activated chloride channel N-terminal domain-containing protein</fullName>
    </recommendedName>
</protein>
<dbReference type="InterPro" id="IPR053081">
    <property type="entry name" value="SIM_Modulators"/>
</dbReference>
<sequence length="1274" mass="140439">MDKRKSNTGLSSVILTLALILATSDLTSTTYITLTRDGYQNVVVSIEENSGFSNCQEGLDSVKELIRNTSKSFGQALAKPAYFGHVIIIFPDSWANDPSCMSLLTSTNTTELSWARSHRADIRITPDHPVFGWQPHSFQYGGCQKSGLPINVPSAFVTSDTVLAKGMRMAREWAHYRYGVFDEGGMPDDQRHPSGYLMFQTESSEKILRPNTCSDLITPSGSWNNENCKSAASADSTCEFIADVYNPNVQSSLMYRPDLDHMEKFCTKENHDDGVPSKLSYHCGSLSASEVIYKHSDFNPIITPANTSADTTINVIQNPFSGYHVILDIASFKDEDSFETAKSSLIQFVGFFLDPITLSIDAYYGDNVTELQPPIVLNPNAAELLLGKIAELQYVSGSSDKFGLALERAQMRASEGQDVVILTSVQAFSSLSTWVTSYEESKVNVQLVYFGVSTTKVDIAQLTRYGSVHFMPNVINNRQMSVYTWAVNTLQSIYRQTKTHRAKVFEQSVIHNSTSDTNKTGSFYVDSPASKLLLSLYCLDAQKSLNVISFSLFQPNGLRNETNTNAIVFEDIYAFILESASEALPLGLWRFEIIFQKTVNIPSDKRLDIWAESSDSSLVQLRTWNSATDNQPLDFTTAPVGLYAQLTQDNKPVRGANVTAFVYVSDTSGTTSSLLAEIPLMDEGISDVTSGDGIYSGFMTKPSNASLSYSVYYLAYGVNSLAQVDNGVYNRPPTTGSVIPMSDPVPAVSQFNRFEYGPSFQLMTLLSNGADLIPPQRVTDLTIISYDSSTRKVSLGWTASKDDYGSGDVVTAYRLVQTVGSVENKKDYPLSVVEGTVNLTVEVPSVNEGEYVKYRVQSRDSSGNYGEVSNVVSMAGPAPPTGSLSSSAMWALIGTAIALFVIILIIILIRCCCPVSAKRKQRQAQRKIRNLFSSKDKATTRVENTPATRYQSPSVQQWQSPAISRDGDPPAATRRESDSSNERQQQQVQVEIRQKKTNPAPGSIQGSERIYFGKEDIDRMTIGPRSKTYSERGTEEMIKRAPSMDLQLATILRLNSSNMSIDRAGLDEGYDEASKPTRVYERPTYQPNPNASRPVSSKVTSKGFSYIHPNKPLSQSETNLYYYTDVALRPPVGQSTKSSPSNSYLSVYGEQRVDVVPQHQPSSAQSSLANTLRTGMRGEEWQDTNSFIYTDPRFDGQSKGPSSFDPQSHPANQIGLPPALPTVPPPLLPRSKSYNADVAHADNFRYSQMSEDQYAADPQRMSRSSSKPSLVSAV</sequence>
<feature type="compositionally biased region" description="Polar residues" evidence="1">
    <location>
        <begin position="1085"/>
        <end position="1097"/>
    </location>
</feature>
<keyword evidence="2" id="KW-0472">Membrane</keyword>
<feature type="compositionally biased region" description="Basic and acidic residues" evidence="1">
    <location>
        <begin position="1072"/>
        <end position="1081"/>
    </location>
</feature>
<feature type="domain" description="Calcium-activated chloride channel N-terminal" evidence="4">
    <location>
        <begin position="32"/>
        <end position="299"/>
    </location>
</feature>
<feature type="region of interest" description="Disordered" evidence="1">
    <location>
        <begin position="1182"/>
        <end position="1235"/>
    </location>
</feature>
<feature type="compositionally biased region" description="Polar residues" evidence="1">
    <location>
        <begin position="1261"/>
        <end position="1274"/>
    </location>
</feature>
<feature type="region of interest" description="Disordered" evidence="1">
    <location>
        <begin position="1068"/>
        <end position="1097"/>
    </location>
</feature>
<evidence type="ECO:0000313" key="6">
    <source>
        <dbReference type="Proteomes" id="UP000789390"/>
    </source>
</evidence>
<comment type="caution">
    <text evidence="5">The sequence shown here is derived from an EMBL/GenBank/DDBJ whole genome shotgun (WGS) entry which is preliminary data.</text>
</comment>
<dbReference type="Proteomes" id="UP000789390">
    <property type="component" value="Unassembled WGS sequence"/>
</dbReference>
<keyword evidence="3" id="KW-0732">Signal</keyword>
<keyword evidence="2" id="KW-1133">Transmembrane helix</keyword>
<feature type="compositionally biased region" description="Pro residues" evidence="1">
    <location>
        <begin position="1218"/>
        <end position="1228"/>
    </location>
</feature>
<dbReference type="InterPro" id="IPR013642">
    <property type="entry name" value="CLCA_N"/>
</dbReference>
<evidence type="ECO:0000256" key="3">
    <source>
        <dbReference type="SAM" id="SignalP"/>
    </source>
</evidence>
<feature type="region of interest" description="Disordered" evidence="1">
    <location>
        <begin position="1249"/>
        <end position="1274"/>
    </location>
</feature>
<organism evidence="5 6">
    <name type="scientific">Daphnia galeata</name>
    <dbReference type="NCBI Taxonomy" id="27404"/>
    <lineage>
        <taxon>Eukaryota</taxon>
        <taxon>Metazoa</taxon>
        <taxon>Ecdysozoa</taxon>
        <taxon>Arthropoda</taxon>
        <taxon>Crustacea</taxon>
        <taxon>Branchiopoda</taxon>
        <taxon>Diplostraca</taxon>
        <taxon>Cladocera</taxon>
        <taxon>Anomopoda</taxon>
        <taxon>Daphniidae</taxon>
        <taxon>Daphnia</taxon>
    </lineage>
</organism>
<feature type="chain" id="PRO_5035286878" description="Calcium-activated chloride channel N-terminal domain-containing protein" evidence="3">
    <location>
        <begin position="30"/>
        <end position="1274"/>
    </location>
</feature>
<dbReference type="PANTHER" id="PTHR36982:SF4">
    <property type="entry name" value="CLCA DOMAIN-CONTAINING PROTEIN"/>
    <property type="match status" value="1"/>
</dbReference>
<gene>
    <name evidence="5" type="ORF">DGAL_LOCUS13714</name>
</gene>
<evidence type="ECO:0000256" key="2">
    <source>
        <dbReference type="SAM" id="Phobius"/>
    </source>
</evidence>
<feature type="compositionally biased region" description="Polar residues" evidence="1">
    <location>
        <begin position="941"/>
        <end position="962"/>
    </location>
</feature>
<dbReference type="InterPro" id="IPR013783">
    <property type="entry name" value="Ig-like_fold"/>
</dbReference>
<name>A0A8J2S6A9_9CRUS</name>
<feature type="region of interest" description="Disordered" evidence="1">
    <location>
        <begin position="935"/>
        <end position="1007"/>
    </location>
</feature>
<feature type="transmembrane region" description="Helical" evidence="2">
    <location>
        <begin position="889"/>
        <end position="913"/>
    </location>
</feature>
<feature type="signal peptide" evidence="3">
    <location>
        <begin position="1"/>
        <end position="29"/>
    </location>
</feature>
<feature type="compositionally biased region" description="Polar residues" evidence="1">
    <location>
        <begin position="1199"/>
        <end position="1211"/>
    </location>
</feature>
<reference evidence="5" key="1">
    <citation type="submission" date="2021-11" db="EMBL/GenBank/DDBJ databases">
        <authorList>
            <person name="Schell T."/>
        </authorList>
    </citation>
    <scope>NUCLEOTIDE SEQUENCE</scope>
    <source>
        <strain evidence="5">M5</strain>
    </source>
</reference>
<proteinExistence type="predicted"/>
<evidence type="ECO:0000256" key="1">
    <source>
        <dbReference type="SAM" id="MobiDB-lite"/>
    </source>
</evidence>
<dbReference type="PANTHER" id="PTHR36982">
    <property type="entry name" value="CLCA DOMAIN-CONTAINING PROTEIN"/>
    <property type="match status" value="1"/>
</dbReference>
<accession>A0A8J2S6A9</accession>
<feature type="compositionally biased region" description="Basic and acidic residues" evidence="1">
    <location>
        <begin position="965"/>
        <end position="981"/>
    </location>
</feature>
<dbReference type="Pfam" id="PF08434">
    <property type="entry name" value="CLCA"/>
    <property type="match status" value="1"/>
</dbReference>
<evidence type="ECO:0000259" key="4">
    <source>
        <dbReference type="Pfam" id="PF08434"/>
    </source>
</evidence>
<keyword evidence="2" id="KW-0812">Transmembrane</keyword>